<dbReference type="GO" id="GO:0005886">
    <property type="term" value="C:plasma membrane"/>
    <property type="evidence" value="ECO:0007669"/>
    <property type="project" value="TreeGrafter"/>
</dbReference>
<proteinExistence type="inferred from homology"/>
<dbReference type="Proteomes" id="UP000226079">
    <property type="component" value="Unassembled WGS sequence"/>
</dbReference>
<sequence>MSPADLYRRYGHVARQFVKFGIVGGAGVLVNMVVAVVMNKLHGGTQHAQDILWSLPGTAYNLRFTSVVWIAGFLVANLFNFQLNRSWTFRDTKAAPWLAEFWPFLAVGSVAALVGLFIKIGFTNPTSPIYLPEPWFHENAGLASREYWSQLFTIVITTPINFVVNKLWTFRHIRGRHAAASGTSAS</sequence>
<comment type="subcellular location">
    <subcellularLocation>
        <location evidence="1">Membrane</location>
        <topology evidence="1">Multi-pass membrane protein</topology>
    </subcellularLocation>
</comment>
<dbReference type="RefSeq" id="WP_342745419.1">
    <property type="nucleotide sequence ID" value="NZ_PDJC01000001.1"/>
</dbReference>
<evidence type="ECO:0000259" key="7">
    <source>
        <dbReference type="Pfam" id="PF04138"/>
    </source>
</evidence>
<organism evidence="8 9">
    <name type="scientific">Propionicimonas paludicola</name>
    <dbReference type="NCBI Taxonomy" id="185243"/>
    <lineage>
        <taxon>Bacteria</taxon>
        <taxon>Bacillati</taxon>
        <taxon>Actinomycetota</taxon>
        <taxon>Actinomycetes</taxon>
        <taxon>Propionibacteriales</taxon>
        <taxon>Nocardioidaceae</taxon>
        <taxon>Propionicimonas</taxon>
    </lineage>
</organism>
<comment type="similarity">
    <text evidence="2">Belongs to the GtrA family.</text>
</comment>
<name>A0A2A9CQS9_9ACTN</name>
<evidence type="ECO:0000256" key="1">
    <source>
        <dbReference type="ARBA" id="ARBA00004141"/>
    </source>
</evidence>
<keyword evidence="5 6" id="KW-0472">Membrane</keyword>
<feature type="transmembrane region" description="Helical" evidence="6">
    <location>
        <begin position="147"/>
        <end position="168"/>
    </location>
</feature>
<evidence type="ECO:0000313" key="8">
    <source>
        <dbReference type="EMBL" id="PFG16435.1"/>
    </source>
</evidence>
<keyword evidence="3 6" id="KW-0812">Transmembrane</keyword>
<dbReference type="GO" id="GO:0000271">
    <property type="term" value="P:polysaccharide biosynthetic process"/>
    <property type="evidence" value="ECO:0007669"/>
    <property type="project" value="InterPro"/>
</dbReference>
<dbReference type="AlphaFoldDB" id="A0A2A9CQS9"/>
<evidence type="ECO:0000313" key="9">
    <source>
        <dbReference type="Proteomes" id="UP000226079"/>
    </source>
</evidence>
<dbReference type="EMBL" id="PDJC01000001">
    <property type="protein sequence ID" value="PFG16435.1"/>
    <property type="molecule type" value="Genomic_DNA"/>
</dbReference>
<comment type="caution">
    <text evidence="8">The sequence shown here is derived from an EMBL/GenBank/DDBJ whole genome shotgun (WGS) entry which is preliminary data.</text>
</comment>
<evidence type="ECO:0000256" key="5">
    <source>
        <dbReference type="ARBA" id="ARBA00023136"/>
    </source>
</evidence>
<reference evidence="8 9" key="1">
    <citation type="submission" date="2017-10" db="EMBL/GenBank/DDBJ databases">
        <title>Sequencing the genomes of 1000 actinobacteria strains.</title>
        <authorList>
            <person name="Klenk H.-P."/>
        </authorList>
    </citation>
    <scope>NUCLEOTIDE SEQUENCE [LARGE SCALE GENOMIC DNA]</scope>
    <source>
        <strain evidence="8 9">DSM 15597</strain>
    </source>
</reference>
<feature type="transmembrane region" description="Helical" evidence="6">
    <location>
        <begin position="58"/>
        <end position="80"/>
    </location>
</feature>
<feature type="domain" description="GtrA/DPMS transmembrane" evidence="7">
    <location>
        <begin position="19"/>
        <end position="170"/>
    </location>
</feature>
<keyword evidence="4 6" id="KW-1133">Transmembrane helix</keyword>
<evidence type="ECO:0000256" key="6">
    <source>
        <dbReference type="SAM" id="Phobius"/>
    </source>
</evidence>
<evidence type="ECO:0000256" key="2">
    <source>
        <dbReference type="ARBA" id="ARBA00009399"/>
    </source>
</evidence>
<feature type="transmembrane region" description="Helical" evidence="6">
    <location>
        <begin position="20"/>
        <end position="38"/>
    </location>
</feature>
<dbReference type="PANTHER" id="PTHR38459:SF1">
    <property type="entry name" value="PROPHAGE BACTOPRENOL-LINKED GLUCOSE TRANSLOCASE HOMOLOG"/>
    <property type="match status" value="1"/>
</dbReference>
<gene>
    <name evidence="8" type="ORF">ATK74_0973</name>
</gene>
<accession>A0A2A9CQS9</accession>
<protein>
    <submittedName>
        <fullName evidence="8">Putative flippase GtrA</fullName>
    </submittedName>
</protein>
<dbReference type="InterPro" id="IPR051401">
    <property type="entry name" value="GtrA_CellWall_Glycosyl"/>
</dbReference>
<dbReference type="InterPro" id="IPR007267">
    <property type="entry name" value="GtrA_DPMS_TM"/>
</dbReference>
<evidence type="ECO:0000256" key="3">
    <source>
        <dbReference type="ARBA" id="ARBA00022692"/>
    </source>
</evidence>
<dbReference type="PANTHER" id="PTHR38459">
    <property type="entry name" value="PROPHAGE BACTOPRENOL-LINKED GLUCOSE TRANSLOCASE HOMOLOG"/>
    <property type="match status" value="1"/>
</dbReference>
<dbReference type="Pfam" id="PF04138">
    <property type="entry name" value="GtrA_DPMS_TM"/>
    <property type="match status" value="1"/>
</dbReference>
<keyword evidence="9" id="KW-1185">Reference proteome</keyword>
<evidence type="ECO:0000256" key="4">
    <source>
        <dbReference type="ARBA" id="ARBA00022989"/>
    </source>
</evidence>
<feature type="transmembrane region" description="Helical" evidence="6">
    <location>
        <begin position="101"/>
        <end position="122"/>
    </location>
</feature>